<evidence type="ECO:0000256" key="4">
    <source>
        <dbReference type="ARBA" id="ARBA00022833"/>
    </source>
</evidence>
<dbReference type="Gene3D" id="3.40.830.10">
    <property type="entry name" value="LigB-like"/>
    <property type="match status" value="1"/>
</dbReference>
<dbReference type="PANTHER" id="PTHR30096">
    <property type="entry name" value="4,5-DOPA DIOXYGENASE EXTRADIOL-LIKE PROTEIN"/>
    <property type="match status" value="1"/>
</dbReference>
<evidence type="ECO:0000256" key="3">
    <source>
        <dbReference type="ARBA" id="ARBA00022723"/>
    </source>
</evidence>
<keyword evidence="4" id="KW-0862">Zinc</keyword>
<evidence type="ECO:0000256" key="2">
    <source>
        <dbReference type="ARBA" id="ARBA00007581"/>
    </source>
</evidence>
<dbReference type="NCBIfam" id="NF007914">
    <property type="entry name" value="PRK10628.1"/>
    <property type="match status" value="1"/>
</dbReference>
<dbReference type="CDD" id="cd07363">
    <property type="entry name" value="45_DOPA_Dioxygenase"/>
    <property type="match status" value="1"/>
</dbReference>
<gene>
    <name evidence="7" type="ORF">AA314_00260</name>
    <name evidence="8" type="ORF">ATI61_10634</name>
</gene>
<reference evidence="7 9" key="1">
    <citation type="submission" date="2015-05" db="EMBL/GenBank/DDBJ databases">
        <title>Genome assembly of Archangium gephyra DSM 2261.</title>
        <authorList>
            <person name="Sharma G."/>
            <person name="Subramanian S."/>
        </authorList>
    </citation>
    <scope>NUCLEOTIDE SEQUENCE [LARGE SCALE GENOMIC DNA]</scope>
    <source>
        <strain evidence="7 9">DSM 2261</strain>
    </source>
</reference>
<dbReference type="AlphaFoldDB" id="A0AAC8Q095"/>
<keyword evidence="10" id="KW-1185">Reference proteome</keyword>
<dbReference type="Proteomes" id="UP000256345">
    <property type="component" value="Unassembled WGS sequence"/>
</dbReference>
<comment type="similarity">
    <text evidence="2">Belongs to the DODA-type extradiol aromatic ring-opening dioxygenase family.</text>
</comment>
<organism evidence="7 9">
    <name type="scientific">Archangium gephyra</name>
    <dbReference type="NCBI Taxonomy" id="48"/>
    <lineage>
        <taxon>Bacteria</taxon>
        <taxon>Pseudomonadati</taxon>
        <taxon>Myxococcota</taxon>
        <taxon>Myxococcia</taxon>
        <taxon>Myxococcales</taxon>
        <taxon>Cystobacterineae</taxon>
        <taxon>Archangiaceae</taxon>
        <taxon>Archangium</taxon>
    </lineage>
</organism>
<proteinExistence type="inferred from homology"/>
<dbReference type="RefSeq" id="WP_047853946.1">
    <property type="nucleotide sequence ID" value="NZ_CP011509.1"/>
</dbReference>
<keyword evidence="8" id="KW-0223">Dioxygenase</keyword>
<dbReference type="EMBL" id="QUMU01000006">
    <property type="protein sequence ID" value="REG30565.1"/>
    <property type="molecule type" value="Genomic_DNA"/>
</dbReference>
<dbReference type="PIRSF" id="PIRSF006157">
    <property type="entry name" value="Doxgns_DODA"/>
    <property type="match status" value="1"/>
</dbReference>
<reference evidence="8 10" key="2">
    <citation type="submission" date="2018-08" db="EMBL/GenBank/DDBJ databases">
        <title>Genomic Encyclopedia of Archaeal and Bacterial Type Strains, Phase II (KMG-II): from individual species to whole genera.</title>
        <authorList>
            <person name="Goeker M."/>
        </authorList>
    </citation>
    <scope>NUCLEOTIDE SEQUENCE [LARGE SCALE GENOMIC DNA]</scope>
    <source>
        <strain evidence="8 10">DSM 2261</strain>
    </source>
</reference>
<evidence type="ECO:0000313" key="9">
    <source>
        <dbReference type="Proteomes" id="UP000035579"/>
    </source>
</evidence>
<dbReference type="SUPFAM" id="SSF53213">
    <property type="entry name" value="LigB-like"/>
    <property type="match status" value="1"/>
</dbReference>
<evidence type="ECO:0000256" key="5">
    <source>
        <dbReference type="ARBA" id="ARBA00023002"/>
    </source>
</evidence>
<dbReference type="KEGG" id="age:AA314_00260"/>
<accession>A0AAC8Q095</accession>
<feature type="domain" description="Extradiol ring-cleavage dioxygenase class III enzyme subunit B" evidence="6">
    <location>
        <begin position="16"/>
        <end position="242"/>
    </location>
</feature>
<evidence type="ECO:0000313" key="7">
    <source>
        <dbReference type="EMBL" id="AKI98633.1"/>
    </source>
</evidence>
<evidence type="ECO:0000313" key="8">
    <source>
        <dbReference type="EMBL" id="REG30565.1"/>
    </source>
</evidence>
<evidence type="ECO:0000259" key="6">
    <source>
        <dbReference type="Pfam" id="PF02900"/>
    </source>
</evidence>
<dbReference type="GO" id="GO:0008270">
    <property type="term" value="F:zinc ion binding"/>
    <property type="evidence" value="ECO:0007669"/>
    <property type="project" value="InterPro"/>
</dbReference>
<dbReference type="InterPro" id="IPR014436">
    <property type="entry name" value="Extradiol_dOase_DODA"/>
</dbReference>
<dbReference type="GO" id="GO:0016702">
    <property type="term" value="F:oxidoreductase activity, acting on single donors with incorporation of molecular oxygen, incorporation of two atoms of oxygen"/>
    <property type="evidence" value="ECO:0007669"/>
    <property type="project" value="UniProtKB-ARBA"/>
</dbReference>
<dbReference type="PANTHER" id="PTHR30096:SF0">
    <property type="entry name" value="4,5-DOPA DIOXYGENASE EXTRADIOL-LIKE PROTEIN"/>
    <property type="match status" value="1"/>
</dbReference>
<keyword evidence="3" id="KW-0479">Metal-binding</keyword>
<sequence length="265" mass="28909">MTTASTEPRMPVLFIGHGSPMNAIEENTWTQGFRSLARQLPRPKAILSISAHWFLPGTFLTGNERPPTIHDFGGFPRALYEMQYPAPGSAELAKRVVQLLGASRASVQDDWGLDHGTWTVLHHLRPEADVPVVQLSIDARLAPSEHLALGRALAGLRDEGVLVMGSGNVTHNLRHAFTSLRSGDTTTPAWAERFDQDVARALEQHDGAFLARVIETDAGRMSHPSIDHYLPLLYAAGAAGERDTARFPVSGFDLGSLSMRSVLFS</sequence>
<evidence type="ECO:0000313" key="10">
    <source>
        <dbReference type="Proteomes" id="UP000256345"/>
    </source>
</evidence>
<name>A0AAC8Q095_9BACT</name>
<evidence type="ECO:0000256" key="1">
    <source>
        <dbReference type="ARBA" id="ARBA00001947"/>
    </source>
</evidence>
<dbReference type="InterPro" id="IPR004183">
    <property type="entry name" value="Xdiol_dOase_suB"/>
</dbReference>
<keyword evidence="5" id="KW-0560">Oxidoreductase</keyword>
<dbReference type="Pfam" id="PF02900">
    <property type="entry name" value="LigB"/>
    <property type="match status" value="1"/>
</dbReference>
<protein>
    <submittedName>
        <fullName evidence="8">4,5-DOPA dioxygenase extradiol</fullName>
    </submittedName>
</protein>
<dbReference type="GO" id="GO:0008198">
    <property type="term" value="F:ferrous iron binding"/>
    <property type="evidence" value="ECO:0007669"/>
    <property type="project" value="InterPro"/>
</dbReference>
<dbReference type="Proteomes" id="UP000035579">
    <property type="component" value="Chromosome"/>
</dbReference>
<comment type="cofactor">
    <cofactor evidence="1">
        <name>Zn(2+)</name>
        <dbReference type="ChEBI" id="CHEBI:29105"/>
    </cofactor>
</comment>
<dbReference type="EMBL" id="CP011509">
    <property type="protein sequence ID" value="AKI98633.1"/>
    <property type="molecule type" value="Genomic_DNA"/>
</dbReference>